<proteinExistence type="predicted"/>
<protein>
    <submittedName>
        <fullName evidence="1">Uncharacterized protein</fullName>
    </submittedName>
</protein>
<name>A0AAD7TBU7_9TELE</name>
<dbReference type="Proteomes" id="UP001221898">
    <property type="component" value="Unassembled WGS sequence"/>
</dbReference>
<comment type="caution">
    <text evidence="1">The sequence shown here is derived from an EMBL/GenBank/DDBJ whole genome shotgun (WGS) entry which is preliminary data.</text>
</comment>
<keyword evidence="2" id="KW-1185">Reference proteome</keyword>
<organism evidence="1 2">
    <name type="scientific">Aldrovandia affinis</name>
    <dbReference type="NCBI Taxonomy" id="143900"/>
    <lineage>
        <taxon>Eukaryota</taxon>
        <taxon>Metazoa</taxon>
        <taxon>Chordata</taxon>
        <taxon>Craniata</taxon>
        <taxon>Vertebrata</taxon>
        <taxon>Euteleostomi</taxon>
        <taxon>Actinopterygii</taxon>
        <taxon>Neopterygii</taxon>
        <taxon>Teleostei</taxon>
        <taxon>Notacanthiformes</taxon>
        <taxon>Halosauridae</taxon>
        <taxon>Aldrovandia</taxon>
    </lineage>
</organism>
<accession>A0AAD7TBU7</accession>
<evidence type="ECO:0000313" key="2">
    <source>
        <dbReference type="Proteomes" id="UP001221898"/>
    </source>
</evidence>
<dbReference type="EMBL" id="JAINUG010000004">
    <property type="protein sequence ID" value="KAJ8417468.1"/>
    <property type="molecule type" value="Genomic_DNA"/>
</dbReference>
<gene>
    <name evidence="1" type="ORF">AAFF_G00286950</name>
</gene>
<reference evidence="1" key="1">
    <citation type="journal article" date="2023" name="Science">
        <title>Genome structures resolve the early diversification of teleost fishes.</title>
        <authorList>
            <person name="Parey E."/>
            <person name="Louis A."/>
            <person name="Montfort J."/>
            <person name="Bouchez O."/>
            <person name="Roques C."/>
            <person name="Iampietro C."/>
            <person name="Lluch J."/>
            <person name="Castinel A."/>
            <person name="Donnadieu C."/>
            <person name="Desvignes T."/>
            <person name="Floi Bucao C."/>
            <person name="Jouanno E."/>
            <person name="Wen M."/>
            <person name="Mejri S."/>
            <person name="Dirks R."/>
            <person name="Jansen H."/>
            <person name="Henkel C."/>
            <person name="Chen W.J."/>
            <person name="Zahm M."/>
            <person name="Cabau C."/>
            <person name="Klopp C."/>
            <person name="Thompson A.W."/>
            <person name="Robinson-Rechavi M."/>
            <person name="Braasch I."/>
            <person name="Lecointre G."/>
            <person name="Bobe J."/>
            <person name="Postlethwait J.H."/>
            <person name="Berthelot C."/>
            <person name="Roest Crollius H."/>
            <person name="Guiguen Y."/>
        </authorList>
    </citation>
    <scope>NUCLEOTIDE SEQUENCE</scope>
    <source>
        <strain evidence="1">NC1722</strain>
    </source>
</reference>
<evidence type="ECO:0000313" key="1">
    <source>
        <dbReference type="EMBL" id="KAJ8417468.1"/>
    </source>
</evidence>
<sequence length="78" mass="8657">MEVVEQNGRNDAKQAGEREWIGSTYMICSELCETVHSATEMETQGFCWSQLTENHCSDSGVDNDLSSQVSVLETVTSH</sequence>
<dbReference type="AlphaFoldDB" id="A0AAD7TBU7"/>